<comment type="caution">
    <text evidence="7">The sequence shown here is derived from an EMBL/GenBank/DDBJ whole genome shotgun (WGS) entry which is preliminary data.</text>
</comment>
<keyword evidence="4 5" id="KW-0472">Membrane</keyword>
<reference evidence="7 8" key="1">
    <citation type="journal article" date="2019" name="Environ. Microbiol.">
        <title>Species interactions and distinct microbial communities in high Arctic permafrost affected cryosols are associated with the CH4 and CO2 gas fluxes.</title>
        <authorList>
            <person name="Altshuler I."/>
            <person name="Hamel J."/>
            <person name="Turney S."/>
            <person name="Magnuson E."/>
            <person name="Levesque R."/>
            <person name="Greer C."/>
            <person name="Whyte L.G."/>
        </authorList>
    </citation>
    <scope>NUCLEOTIDE SEQUENCE [LARGE SCALE GENOMIC DNA]</scope>
    <source>
        <strain evidence="7 8">S9.3A</strain>
    </source>
</reference>
<evidence type="ECO:0000313" key="8">
    <source>
        <dbReference type="Proteomes" id="UP000317722"/>
    </source>
</evidence>
<dbReference type="RefSeq" id="WP_140743588.1">
    <property type="nucleotide sequence ID" value="NZ_RCZM01000007.1"/>
</dbReference>
<feature type="transmembrane region" description="Helical" evidence="5">
    <location>
        <begin position="75"/>
        <end position="97"/>
    </location>
</feature>
<dbReference type="Pfam" id="PF07690">
    <property type="entry name" value="MFS_1"/>
    <property type="match status" value="1"/>
</dbReference>
<dbReference type="GO" id="GO:0022857">
    <property type="term" value="F:transmembrane transporter activity"/>
    <property type="evidence" value="ECO:0007669"/>
    <property type="project" value="InterPro"/>
</dbReference>
<dbReference type="InterPro" id="IPR011701">
    <property type="entry name" value="MFS"/>
</dbReference>
<dbReference type="InterPro" id="IPR020846">
    <property type="entry name" value="MFS_dom"/>
</dbReference>
<gene>
    <name evidence="7" type="ORF">EAH86_18820</name>
</gene>
<protein>
    <submittedName>
        <fullName evidence="7">MFS transporter</fullName>
    </submittedName>
</protein>
<dbReference type="InterPro" id="IPR005829">
    <property type="entry name" value="Sugar_transporter_CS"/>
</dbReference>
<feature type="transmembrane region" description="Helical" evidence="5">
    <location>
        <begin position="143"/>
        <end position="165"/>
    </location>
</feature>
<accession>A0A502CKE1</accession>
<feature type="domain" description="Major facilitator superfamily (MFS) profile" evidence="6">
    <location>
        <begin position="1"/>
        <end position="412"/>
    </location>
</feature>
<feature type="transmembrane region" description="Helical" evidence="5">
    <location>
        <begin position="171"/>
        <end position="193"/>
    </location>
</feature>
<feature type="transmembrane region" description="Helical" evidence="5">
    <location>
        <begin position="230"/>
        <end position="248"/>
    </location>
</feature>
<keyword evidence="8" id="KW-1185">Reference proteome</keyword>
<keyword evidence="3 5" id="KW-1133">Transmembrane helix</keyword>
<evidence type="ECO:0000256" key="5">
    <source>
        <dbReference type="SAM" id="Phobius"/>
    </source>
</evidence>
<evidence type="ECO:0000256" key="3">
    <source>
        <dbReference type="ARBA" id="ARBA00022989"/>
    </source>
</evidence>
<evidence type="ECO:0000259" key="6">
    <source>
        <dbReference type="PROSITE" id="PS50850"/>
    </source>
</evidence>
<dbReference type="OrthoDB" id="3513479at2"/>
<feature type="transmembrane region" description="Helical" evidence="5">
    <location>
        <begin position="325"/>
        <end position="345"/>
    </location>
</feature>
<evidence type="ECO:0000256" key="1">
    <source>
        <dbReference type="ARBA" id="ARBA00004651"/>
    </source>
</evidence>
<dbReference type="InterPro" id="IPR036259">
    <property type="entry name" value="MFS_trans_sf"/>
</dbReference>
<comment type="subcellular location">
    <subcellularLocation>
        <location evidence="1">Cell membrane</location>
        <topology evidence="1">Multi-pass membrane protein</topology>
    </subcellularLocation>
</comment>
<feature type="transmembrane region" description="Helical" evidence="5">
    <location>
        <begin position="386"/>
        <end position="408"/>
    </location>
</feature>
<dbReference type="EMBL" id="RCZM01000007">
    <property type="protein sequence ID" value="TPG13388.1"/>
    <property type="molecule type" value="Genomic_DNA"/>
</dbReference>
<feature type="transmembrane region" description="Helical" evidence="5">
    <location>
        <begin position="268"/>
        <end position="288"/>
    </location>
</feature>
<dbReference type="Proteomes" id="UP000317722">
    <property type="component" value="Unassembled WGS sequence"/>
</dbReference>
<dbReference type="PROSITE" id="PS50850">
    <property type="entry name" value="MFS"/>
    <property type="match status" value="1"/>
</dbReference>
<evidence type="ECO:0000256" key="4">
    <source>
        <dbReference type="ARBA" id="ARBA00023136"/>
    </source>
</evidence>
<keyword evidence="2 5" id="KW-0812">Transmembrane</keyword>
<dbReference type="Gene3D" id="1.20.1250.20">
    <property type="entry name" value="MFS general substrate transporter like domains"/>
    <property type="match status" value="1"/>
</dbReference>
<dbReference type="SUPFAM" id="SSF103473">
    <property type="entry name" value="MFS general substrate transporter"/>
    <property type="match status" value="1"/>
</dbReference>
<feature type="transmembrane region" description="Helical" evidence="5">
    <location>
        <begin position="357"/>
        <end position="380"/>
    </location>
</feature>
<dbReference type="PANTHER" id="PTHR23530:SF1">
    <property type="entry name" value="PERMEASE, MAJOR FACILITATOR SUPERFAMILY-RELATED"/>
    <property type="match status" value="1"/>
</dbReference>
<dbReference type="PANTHER" id="PTHR23530">
    <property type="entry name" value="TRANSPORT PROTEIN-RELATED"/>
    <property type="match status" value="1"/>
</dbReference>
<organism evidence="7 8">
    <name type="scientific">Pedococcus bigeumensis</name>
    <dbReference type="NCBI Taxonomy" id="433644"/>
    <lineage>
        <taxon>Bacteria</taxon>
        <taxon>Bacillati</taxon>
        <taxon>Actinomycetota</taxon>
        <taxon>Actinomycetes</taxon>
        <taxon>Micrococcales</taxon>
        <taxon>Intrasporangiaceae</taxon>
        <taxon>Pedococcus</taxon>
    </lineage>
</organism>
<evidence type="ECO:0000256" key="2">
    <source>
        <dbReference type="ARBA" id="ARBA00022692"/>
    </source>
</evidence>
<name>A0A502CKE1_9MICO</name>
<dbReference type="PROSITE" id="PS00216">
    <property type="entry name" value="SUGAR_TRANSPORT_1"/>
    <property type="match status" value="1"/>
</dbReference>
<dbReference type="GO" id="GO:0005886">
    <property type="term" value="C:plasma membrane"/>
    <property type="evidence" value="ECO:0007669"/>
    <property type="project" value="UniProtKB-SubCell"/>
</dbReference>
<evidence type="ECO:0000313" key="7">
    <source>
        <dbReference type="EMBL" id="TPG13388.1"/>
    </source>
</evidence>
<feature type="transmembrane region" description="Helical" evidence="5">
    <location>
        <begin position="12"/>
        <end position="33"/>
    </location>
</feature>
<dbReference type="InterPro" id="IPR053160">
    <property type="entry name" value="MFS_DHA3_Transporter"/>
</dbReference>
<dbReference type="AlphaFoldDB" id="A0A502CKE1"/>
<proteinExistence type="predicted"/>
<sequence length="430" mass="45098">MTTLSPTAAKRVFLILSTTRWLPVGFVVGIFTLVARERGLTVQQITLYMTAQGIMVFLLELPTSGFADALGRRPLLLVAGMVNIGAGVAFLFAHSFWQFALSAGLMGVYRALDSGPLEAWYVDTVHEREPGADVHRAMSAQGVLVGLGMGGGALVSGGLVAWHPFRDSSALLLPIQVFVALCVVHLVATSVLLRETPRSDDGMRARLADSVRETPVVVRDGIRLVTRNRVLAGLVAVELFWVIGMMAYETLMPLRLSDLLGSEARAGAWMGPAAAGGWALFSVGSWLGGRAADRFGLVPAAVLGRVLNGLGVVAMGLVLGPAALIAAYLVTYSLHGAASPAYMGLMHREASAKNRATILSLGSLVMQAGGAVTGPLLGLLAAQTSIATAMVVAGAISTVGFVCFLPAWRRGRSQPVEDLAVEDVEDPATA</sequence>
<feature type="transmembrane region" description="Helical" evidence="5">
    <location>
        <begin position="295"/>
        <end position="319"/>
    </location>
</feature>